<dbReference type="PANTHER" id="PTHR26312:SF67">
    <property type="entry name" value="PROTEIN SLOW GREEN 1, CHLOROPLASTIC"/>
    <property type="match status" value="1"/>
</dbReference>
<name>A0AAV0ZZQ8_VICFA</name>
<dbReference type="Pfam" id="PF13432">
    <property type="entry name" value="TPR_16"/>
    <property type="match status" value="1"/>
</dbReference>
<dbReference type="SMART" id="SM00028">
    <property type="entry name" value="TPR"/>
    <property type="match status" value="4"/>
</dbReference>
<dbReference type="SUPFAM" id="SSF48452">
    <property type="entry name" value="TPR-like"/>
    <property type="match status" value="1"/>
</dbReference>
<dbReference type="PANTHER" id="PTHR26312">
    <property type="entry name" value="TETRATRICOPEPTIDE REPEAT PROTEIN 5"/>
    <property type="match status" value="1"/>
</dbReference>
<dbReference type="EMBL" id="OX451738">
    <property type="protein sequence ID" value="CAI8602718.1"/>
    <property type="molecule type" value="Genomic_DNA"/>
</dbReference>
<dbReference type="GO" id="GO:0009535">
    <property type="term" value="C:chloroplast thylakoid membrane"/>
    <property type="evidence" value="ECO:0007669"/>
    <property type="project" value="TreeGrafter"/>
</dbReference>
<organism evidence="2 3">
    <name type="scientific">Vicia faba</name>
    <name type="common">Broad bean</name>
    <name type="synonym">Faba vulgaris</name>
    <dbReference type="NCBI Taxonomy" id="3906"/>
    <lineage>
        <taxon>Eukaryota</taxon>
        <taxon>Viridiplantae</taxon>
        <taxon>Streptophyta</taxon>
        <taxon>Embryophyta</taxon>
        <taxon>Tracheophyta</taxon>
        <taxon>Spermatophyta</taxon>
        <taxon>Magnoliopsida</taxon>
        <taxon>eudicotyledons</taxon>
        <taxon>Gunneridae</taxon>
        <taxon>Pentapetalae</taxon>
        <taxon>rosids</taxon>
        <taxon>fabids</taxon>
        <taxon>Fabales</taxon>
        <taxon>Fabaceae</taxon>
        <taxon>Papilionoideae</taxon>
        <taxon>50 kb inversion clade</taxon>
        <taxon>NPAAA clade</taxon>
        <taxon>Hologalegina</taxon>
        <taxon>IRL clade</taxon>
        <taxon>Fabeae</taxon>
        <taxon>Vicia</taxon>
    </lineage>
</organism>
<dbReference type="Gene3D" id="1.25.40.10">
    <property type="entry name" value="Tetratricopeptide repeat domain"/>
    <property type="match status" value="2"/>
</dbReference>
<sequence length="368" mass="41509">MNSLPNTLHFHHFSFTHRHSPFSRPFSTLSFPSLPLHQFSSPPLLLPSIKASSSSSSPSPKPQNPFSQLLKTLNPFYSPLFEPAYVAVALLAFFLFRTQQNPATVTSSLPPPPAQSSTATLPLPPPLEEPSTATATATATTVENLSENNHLIDDILIETCSDVKALRSLAEEKVKAKRLGEAIRVVDRLIQLQPEEFGLQLLKAHLHSYNGEHELAKSGFELTLDRDPLNSEAYRGLLMASLELKEPLEGFLNRVDEVVSFFQEEKMESEAREFKLLIAQVKVMQEDYSAALKVYEEIVKEEPSDFRPYLCRGVVYTLLRKNDEAEKQFEEYRKLVPENHPYKEIFEDNTQILSKKLEKGGIEAKVSE</sequence>
<dbReference type="AlphaFoldDB" id="A0AAV0ZZQ8"/>
<proteinExistence type="predicted"/>
<evidence type="ECO:0000313" key="3">
    <source>
        <dbReference type="Proteomes" id="UP001157006"/>
    </source>
</evidence>
<dbReference type="Proteomes" id="UP001157006">
    <property type="component" value="Chromosome 3"/>
</dbReference>
<dbReference type="InterPro" id="IPR019734">
    <property type="entry name" value="TPR_rpt"/>
</dbReference>
<evidence type="ECO:0000313" key="2">
    <source>
        <dbReference type="EMBL" id="CAI8602718.1"/>
    </source>
</evidence>
<protein>
    <recommendedName>
        <fullName evidence="4">Protein SLOW GREEN 1, chloroplastic</fullName>
    </recommendedName>
</protein>
<gene>
    <name evidence="2" type="ORF">VFH_III053680</name>
</gene>
<evidence type="ECO:0000256" key="1">
    <source>
        <dbReference type="SAM" id="MobiDB-lite"/>
    </source>
</evidence>
<accession>A0AAV0ZZQ8</accession>
<evidence type="ECO:0008006" key="4">
    <source>
        <dbReference type="Google" id="ProtNLM"/>
    </source>
</evidence>
<keyword evidence="3" id="KW-1185">Reference proteome</keyword>
<reference evidence="2 3" key="1">
    <citation type="submission" date="2023-01" db="EMBL/GenBank/DDBJ databases">
        <authorList>
            <person name="Kreplak J."/>
        </authorList>
    </citation>
    <scope>NUCLEOTIDE SEQUENCE [LARGE SCALE GENOMIC DNA]</scope>
</reference>
<feature type="region of interest" description="Disordered" evidence="1">
    <location>
        <begin position="104"/>
        <end position="133"/>
    </location>
</feature>
<dbReference type="InterPro" id="IPR011990">
    <property type="entry name" value="TPR-like_helical_dom_sf"/>
</dbReference>